<evidence type="ECO:0000313" key="2">
    <source>
        <dbReference type="Proteomes" id="UP000053989"/>
    </source>
</evidence>
<reference evidence="1 2" key="1">
    <citation type="submission" date="2014-04" db="EMBL/GenBank/DDBJ databases">
        <authorList>
            <consortium name="DOE Joint Genome Institute"/>
            <person name="Kuo A."/>
            <person name="Kohler A."/>
            <person name="Nagy L.G."/>
            <person name="Floudas D."/>
            <person name="Copeland A."/>
            <person name="Barry K.W."/>
            <person name="Cichocki N."/>
            <person name="Veneault-Fourrey C."/>
            <person name="LaButti K."/>
            <person name="Lindquist E.A."/>
            <person name="Lipzen A."/>
            <person name="Lundell T."/>
            <person name="Morin E."/>
            <person name="Murat C."/>
            <person name="Sun H."/>
            <person name="Tunlid A."/>
            <person name="Henrissat B."/>
            <person name="Grigoriev I.V."/>
            <person name="Hibbett D.S."/>
            <person name="Martin F."/>
            <person name="Nordberg H.P."/>
            <person name="Cantor M.N."/>
            <person name="Hua S.X."/>
        </authorList>
    </citation>
    <scope>NUCLEOTIDE SEQUENCE [LARGE SCALE GENOMIC DNA]</scope>
    <source>
        <strain evidence="1 2">Foug A</strain>
    </source>
</reference>
<accession>A0A0C3ACJ0</accession>
<proteinExistence type="predicted"/>
<keyword evidence="2" id="KW-1185">Reference proteome</keyword>
<dbReference type="InParanoid" id="A0A0C3ACJ0"/>
<gene>
    <name evidence="1" type="ORF">SCLCIDRAFT_1214950</name>
</gene>
<dbReference type="AlphaFoldDB" id="A0A0C3ACJ0"/>
<protein>
    <submittedName>
        <fullName evidence="1">Uncharacterized protein</fullName>
    </submittedName>
</protein>
<reference evidence="2" key="2">
    <citation type="submission" date="2015-01" db="EMBL/GenBank/DDBJ databases">
        <title>Evolutionary Origins and Diversification of the Mycorrhizal Mutualists.</title>
        <authorList>
            <consortium name="DOE Joint Genome Institute"/>
            <consortium name="Mycorrhizal Genomics Consortium"/>
            <person name="Kohler A."/>
            <person name="Kuo A."/>
            <person name="Nagy L.G."/>
            <person name="Floudas D."/>
            <person name="Copeland A."/>
            <person name="Barry K.W."/>
            <person name="Cichocki N."/>
            <person name="Veneault-Fourrey C."/>
            <person name="LaButti K."/>
            <person name="Lindquist E.A."/>
            <person name="Lipzen A."/>
            <person name="Lundell T."/>
            <person name="Morin E."/>
            <person name="Murat C."/>
            <person name="Riley R."/>
            <person name="Ohm R."/>
            <person name="Sun H."/>
            <person name="Tunlid A."/>
            <person name="Henrissat B."/>
            <person name="Grigoriev I.V."/>
            <person name="Hibbett D.S."/>
            <person name="Martin F."/>
        </authorList>
    </citation>
    <scope>NUCLEOTIDE SEQUENCE [LARGE SCALE GENOMIC DNA]</scope>
    <source>
        <strain evidence="2">Foug A</strain>
    </source>
</reference>
<dbReference type="Proteomes" id="UP000053989">
    <property type="component" value="Unassembled WGS sequence"/>
</dbReference>
<name>A0A0C3ACJ0_9AGAM</name>
<dbReference type="EMBL" id="KN822041">
    <property type="protein sequence ID" value="KIM62612.1"/>
    <property type="molecule type" value="Genomic_DNA"/>
</dbReference>
<feature type="non-terminal residue" evidence="1">
    <location>
        <position position="106"/>
    </location>
</feature>
<organism evidence="1 2">
    <name type="scientific">Scleroderma citrinum Foug A</name>
    <dbReference type="NCBI Taxonomy" id="1036808"/>
    <lineage>
        <taxon>Eukaryota</taxon>
        <taxon>Fungi</taxon>
        <taxon>Dikarya</taxon>
        <taxon>Basidiomycota</taxon>
        <taxon>Agaricomycotina</taxon>
        <taxon>Agaricomycetes</taxon>
        <taxon>Agaricomycetidae</taxon>
        <taxon>Boletales</taxon>
        <taxon>Sclerodermatineae</taxon>
        <taxon>Sclerodermataceae</taxon>
        <taxon>Scleroderma</taxon>
    </lineage>
</organism>
<dbReference type="HOGENOM" id="CLU_2229657_0_0_1"/>
<evidence type="ECO:0000313" key="1">
    <source>
        <dbReference type="EMBL" id="KIM62612.1"/>
    </source>
</evidence>
<sequence length="106" mass="11972">MENRLTALDAPYMMSREAPNASTRCNERQQLHPLEFNQGDEDLVNIHRLTRLTATARFGKDASDHQTICRCIRPSSDSQTVRSMADHTKHDCNNHGPLLTIALNTV</sequence>